<protein>
    <submittedName>
        <fullName evidence="1">Uncharacterized protein</fullName>
    </submittedName>
</protein>
<gene>
    <name evidence="1" type="ORF">H8706_11365</name>
</gene>
<sequence length="69" mass="8349">MKELSKYQCEYCQTDYMKKIDCERCEKNHKVKLNIKKTVYLPYGMDVVGYPVRINIEFENGKTITYKRE</sequence>
<evidence type="ECO:0000313" key="1">
    <source>
        <dbReference type="EMBL" id="MBC8597456.1"/>
    </source>
</evidence>
<reference evidence="1" key="1">
    <citation type="submission" date="2020-08" db="EMBL/GenBank/DDBJ databases">
        <title>Genome public.</title>
        <authorList>
            <person name="Liu C."/>
            <person name="Sun Q."/>
        </authorList>
    </citation>
    <scope>NUCLEOTIDE SEQUENCE</scope>
    <source>
        <strain evidence="1">NSJ-50</strain>
    </source>
</reference>
<dbReference type="AlphaFoldDB" id="A0A926FCM7"/>
<dbReference type="RefSeq" id="WP_262432729.1">
    <property type="nucleotide sequence ID" value="NZ_JACRTE010000032.1"/>
</dbReference>
<evidence type="ECO:0000313" key="2">
    <source>
        <dbReference type="Proteomes" id="UP000647416"/>
    </source>
</evidence>
<keyword evidence="2" id="KW-1185">Reference proteome</keyword>
<organism evidence="1 2">
    <name type="scientific">Qingrenia yutianensis</name>
    <dbReference type="NCBI Taxonomy" id="2763676"/>
    <lineage>
        <taxon>Bacteria</taxon>
        <taxon>Bacillati</taxon>
        <taxon>Bacillota</taxon>
        <taxon>Clostridia</taxon>
        <taxon>Eubacteriales</taxon>
        <taxon>Oscillospiraceae</taxon>
        <taxon>Qingrenia</taxon>
    </lineage>
</organism>
<proteinExistence type="predicted"/>
<dbReference type="Proteomes" id="UP000647416">
    <property type="component" value="Unassembled WGS sequence"/>
</dbReference>
<dbReference type="EMBL" id="JACRTE010000032">
    <property type="protein sequence ID" value="MBC8597456.1"/>
    <property type="molecule type" value="Genomic_DNA"/>
</dbReference>
<name>A0A926FCM7_9FIRM</name>
<comment type="caution">
    <text evidence="1">The sequence shown here is derived from an EMBL/GenBank/DDBJ whole genome shotgun (WGS) entry which is preliminary data.</text>
</comment>
<accession>A0A926FCM7</accession>